<sequence>MTTLATLPIDILLLIFDHVVDRDLSDFLALSQSCQWIHLVAKANSQLIFGNMARRWYMPEALILLDHLRPNSERLSEAQRLRLERDCESLRSYFRVSFCCGLQRKLDRRVGVLGVVEMRVLERNEKVVEEVRSEAVRLVVEMVEMGIMMGQYYWTDEWPDAPPANISVGEQKRVMIKRAVYNLQILSGQFHLLKGPEEVTTPSKDMVPVCVKSMSWEYDWTYAAGLGLEEMFAIFGLEDALYVGERNYDDPFWKPLGMVAMPAIKAHLMETGYGSLKRFAIVNLFDREKARKREDIKGTVSVKDAFSPAYWQSEGVLDEREGKWRENFTELERLRREYGFQNGYNPKIFERREVKVNDGSGNYSMKELLTVKREGWREVELDTLEKGLIDYYKNEFLGDDGLPPETESEYELDGSYEDGWYGGENLPELETVHL</sequence>
<protein>
    <recommendedName>
        <fullName evidence="3">F-box domain-containing protein</fullName>
    </recommendedName>
</protein>
<evidence type="ECO:0000313" key="1">
    <source>
        <dbReference type="EMBL" id="RPA85075.1"/>
    </source>
</evidence>
<evidence type="ECO:0000313" key="2">
    <source>
        <dbReference type="Proteomes" id="UP000275078"/>
    </source>
</evidence>
<dbReference type="Proteomes" id="UP000275078">
    <property type="component" value="Unassembled WGS sequence"/>
</dbReference>
<accession>A0A3N4IFZ9</accession>
<name>A0A3N4IFZ9_ASCIM</name>
<organism evidence="1 2">
    <name type="scientific">Ascobolus immersus RN42</name>
    <dbReference type="NCBI Taxonomy" id="1160509"/>
    <lineage>
        <taxon>Eukaryota</taxon>
        <taxon>Fungi</taxon>
        <taxon>Dikarya</taxon>
        <taxon>Ascomycota</taxon>
        <taxon>Pezizomycotina</taxon>
        <taxon>Pezizomycetes</taxon>
        <taxon>Pezizales</taxon>
        <taxon>Ascobolaceae</taxon>
        <taxon>Ascobolus</taxon>
    </lineage>
</organism>
<dbReference type="AlphaFoldDB" id="A0A3N4IFZ9"/>
<evidence type="ECO:0008006" key="3">
    <source>
        <dbReference type="Google" id="ProtNLM"/>
    </source>
</evidence>
<dbReference type="EMBL" id="ML119655">
    <property type="protein sequence ID" value="RPA85075.1"/>
    <property type="molecule type" value="Genomic_DNA"/>
</dbReference>
<keyword evidence="2" id="KW-1185">Reference proteome</keyword>
<gene>
    <name evidence="1" type="ORF">BJ508DRAFT_12733</name>
</gene>
<proteinExistence type="predicted"/>
<dbReference type="CDD" id="cd09917">
    <property type="entry name" value="F-box_SF"/>
    <property type="match status" value="1"/>
</dbReference>
<reference evidence="1 2" key="1">
    <citation type="journal article" date="2018" name="Nat. Ecol. Evol.">
        <title>Pezizomycetes genomes reveal the molecular basis of ectomycorrhizal truffle lifestyle.</title>
        <authorList>
            <person name="Murat C."/>
            <person name="Payen T."/>
            <person name="Noel B."/>
            <person name="Kuo A."/>
            <person name="Morin E."/>
            <person name="Chen J."/>
            <person name="Kohler A."/>
            <person name="Krizsan K."/>
            <person name="Balestrini R."/>
            <person name="Da Silva C."/>
            <person name="Montanini B."/>
            <person name="Hainaut M."/>
            <person name="Levati E."/>
            <person name="Barry K.W."/>
            <person name="Belfiori B."/>
            <person name="Cichocki N."/>
            <person name="Clum A."/>
            <person name="Dockter R.B."/>
            <person name="Fauchery L."/>
            <person name="Guy J."/>
            <person name="Iotti M."/>
            <person name="Le Tacon F."/>
            <person name="Lindquist E.A."/>
            <person name="Lipzen A."/>
            <person name="Malagnac F."/>
            <person name="Mello A."/>
            <person name="Molinier V."/>
            <person name="Miyauchi S."/>
            <person name="Poulain J."/>
            <person name="Riccioni C."/>
            <person name="Rubini A."/>
            <person name="Sitrit Y."/>
            <person name="Splivallo R."/>
            <person name="Traeger S."/>
            <person name="Wang M."/>
            <person name="Zifcakova L."/>
            <person name="Wipf D."/>
            <person name="Zambonelli A."/>
            <person name="Paolocci F."/>
            <person name="Nowrousian M."/>
            <person name="Ottonello S."/>
            <person name="Baldrian P."/>
            <person name="Spatafora J.W."/>
            <person name="Henrissat B."/>
            <person name="Nagy L.G."/>
            <person name="Aury J.M."/>
            <person name="Wincker P."/>
            <person name="Grigoriev I.V."/>
            <person name="Bonfante P."/>
            <person name="Martin F.M."/>
        </authorList>
    </citation>
    <scope>NUCLEOTIDE SEQUENCE [LARGE SCALE GENOMIC DNA]</scope>
    <source>
        <strain evidence="1 2">RN42</strain>
    </source>
</reference>